<sequence>MYTSSCTHSLALYSASFTRFLVCGRKDDHYSLIHNFGDWRTLYASHCWFKFIEICTF</sequence>
<protein>
    <submittedName>
        <fullName evidence="1">Uncharacterized protein</fullName>
    </submittedName>
</protein>
<name>A0A0A9DX46_ARUDO</name>
<reference evidence="1" key="1">
    <citation type="submission" date="2014-09" db="EMBL/GenBank/DDBJ databases">
        <authorList>
            <person name="Magalhaes I.L.F."/>
            <person name="Oliveira U."/>
            <person name="Santos F.R."/>
            <person name="Vidigal T.H.D.A."/>
            <person name="Brescovit A.D."/>
            <person name="Santos A.J."/>
        </authorList>
    </citation>
    <scope>NUCLEOTIDE SEQUENCE</scope>
    <source>
        <tissue evidence="1">Shoot tissue taken approximately 20 cm above the soil surface</tissue>
    </source>
</reference>
<accession>A0A0A9DX46</accession>
<reference evidence="1" key="2">
    <citation type="journal article" date="2015" name="Data Brief">
        <title>Shoot transcriptome of the giant reed, Arundo donax.</title>
        <authorList>
            <person name="Barrero R.A."/>
            <person name="Guerrero F.D."/>
            <person name="Moolhuijzen P."/>
            <person name="Goolsby J.A."/>
            <person name="Tidwell J."/>
            <person name="Bellgard S.E."/>
            <person name="Bellgard M.I."/>
        </authorList>
    </citation>
    <scope>NUCLEOTIDE SEQUENCE</scope>
    <source>
        <tissue evidence="1">Shoot tissue taken approximately 20 cm above the soil surface</tissue>
    </source>
</reference>
<dbReference type="EMBL" id="GBRH01207650">
    <property type="protein sequence ID" value="JAD90245.1"/>
    <property type="molecule type" value="Transcribed_RNA"/>
</dbReference>
<proteinExistence type="predicted"/>
<organism evidence="1">
    <name type="scientific">Arundo donax</name>
    <name type="common">Giant reed</name>
    <name type="synonym">Donax arundinaceus</name>
    <dbReference type="NCBI Taxonomy" id="35708"/>
    <lineage>
        <taxon>Eukaryota</taxon>
        <taxon>Viridiplantae</taxon>
        <taxon>Streptophyta</taxon>
        <taxon>Embryophyta</taxon>
        <taxon>Tracheophyta</taxon>
        <taxon>Spermatophyta</taxon>
        <taxon>Magnoliopsida</taxon>
        <taxon>Liliopsida</taxon>
        <taxon>Poales</taxon>
        <taxon>Poaceae</taxon>
        <taxon>PACMAD clade</taxon>
        <taxon>Arundinoideae</taxon>
        <taxon>Arundineae</taxon>
        <taxon>Arundo</taxon>
    </lineage>
</organism>
<evidence type="ECO:0000313" key="1">
    <source>
        <dbReference type="EMBL" id="JAD90245.1"/>
    </source>
</evidence>
<dbReference type="AlphaFoldDB" id="A0A0A9DX46"/>